<accession>A0A0A9BQH4</accession>
<dbReference type="EMBL" id="GBRH01234425">
    <property type="protein sequence ID" value="JAD63470.1"/>
    <property type="molecule type" value="Transcribed_RNA"/>
</dbReference>
<proteinExistence type="predicted"/>
<reference evidence="1" key="2">
    <citation type="journal article" date="2015" name="Data Brief">
        <title>Shoot transcriptome of the giant reed, Arundo donax.</title>
        <authorList>
            <person name="Barrero R.A."/>
            <person name="Guerrero F.D."/>
            <person name="Moolhuijzen P."/>
            <person name="Goolsby J.A."/>
            <person name="Tidwell J."/>
            <person name="Bellgard S.E."/>
            <person name="Bellgard M.I."/>
        </authorList>
    </citation>
    <scope>NUCLEOTIDE SEQUENCE</scope>
    <source>
        <tissue evidence="1">Shoot tissue taken approximately 20 cm above the soil surface</tissue>
    </source>
</reference>
<name>A0A0A9BQH4_ARUDO</name>
<evidence type="ECO:0000313" key="1">
    <source>
        <dbReference type="EMBL" id="JAD63470.1"/>
    </source>
</evidence>
<reference evidence="1" key="1">
    <citation type="submission" date="2014-09" db="EMBL/GenBank/DDBJ databases">
        <authorList>
            <person name="Magalhaes I.L.F."/>
            <person name="Oliveira U."/>
            <person name="Santos F.R."/>
            <person name="Vidigal T.H.D.A."/>
            <person name="Brescovit A.D."/>
            <person name="Santos A.J."/>
        </authorList>
    </citation>
    <scope>NUCLEOTIDE SEQUENCE</scope>
    <source>
        <tissue evidence="1">Shoot tissue taken approximately 20 cm above the soil surface</tissue>
    </source>
</reference>
<dbReference type="AlphaFoldDB" id="A0A0A9BQH4"/>
<sequence length="26" mass="3051">MWVENFIVLVLPDCYLEINCASYIDS</sequence>
<organism evidence="1">
    <name type="scientific">Arundo donax</name>
    <name type="common">Giant reed</name>
    <name type="synonym">Donax arundinaceus</name>
    <dbReference type="NCBI Taxonomy" id="35708"/>
    <lineage>
        <taxon>Eukaryota</taxon>
        <taxon>Viridiplantae</taxon>
        <taxon>Streptophyta</taxon>
        <taxon>Embryophyta</taxon>
        <taxon>Tracheophyta</taxon>
        <taxon>Spermatophyta</taxon>
        <taxon>Magnoliopsida</taxon>
        <taxon>Liliopsida</taxon>
        <taxon>Poales</taxon>
        <taxon>Poaceae</taxon>
        <taxon>PACMAD clade</taxon>
        <taxon>Arundinoideae</taxon>
        <taxon>Arundineae</taxon>
        <taxon>Arundo</taxon>
    </lineage>
</organism>
<protein>
    <submittedName>
        <fullName evidence="1">Uncharacterized protein</fullName>
    </submittedName>
</protein>